<feature type="transmembrane region" description="Helical" evidence="1">
    <location>
        <begin position="44"/>
        <end position="62"/>
    </location>
</feature>
<dbReference type="AlphaFoldDB" id="A0A444WA26"/>
<accession>A0A444WA26</accession>
<keyword evidence="3" id="KW-1185">Reference proteome</keyword>
<keyword evidence="1" id="KW-0812">Transmembrane</keyword>
<evidence type="ECO:0000313" key="3">
    <source>
        <dbReference type="Proteomes" id="UP000289775"/>
    </source>
</evidence>
<proteinExistence type="predicted"/>
<gene>
    <name evidence="2" type="ORF">NU09_2292</name>
</gene>
<feature type="transmembrane region" description="Helical" evidence="1">
    <location>
        <begin position="12"/>
        <end position="32"/>
    </location>
</feature>
<name>A0A444WA26_9FLAO</name>
<organism evidence="2 3">
    <name type="scientific">Flavobacterium beibuense</name>
    <dbReference type="NCBI Taxonomy" id="657326"/>
    <lineage>
        <taxon>Bacteria</taxon>
        <taxon>Pseudomonadati</taxon>
        <taxon>Bacteroidota</taxon>
        <taxon>Flavobacteriia</taxon>
        <taxon>Flavobacteriales</taxon>
        <taxon>Flavobacteriaceae</taxon>
        <taxon>Flavobacterium</taxon>
    </lineage>
</organism>
<reference evidence="2 3" key="1">
    <citation type="submission" date="2014-12" db="EMBL/GenBank/DDBJ databases">
        <title>Genome sequence of Flavobacterium beibuense RSKm HC5.</title>
        <authorList>
            <person name="Kim J.F."/>
            <person name="Song J.Y."/>
            <person name="Kwak M.-J."/>
            <person name="Lee S.-W."/>
        </authorList>
    </citation>
    <scope>NUCLEOTIDE SEQUENCE [LARGE SCALE GENOMIC DNA]</scope>
    <source>
        <strain evidence="2 3">RSKm HC5</strain>
    </source>
</reference>
<dbReference type="Proteomes" id="UP000289775">
    <property type="component" value="Unassembled WGS sequence"/>
</dbReference>
<sequence length="302" mass="35585">MDKIRSNRHPLKFYFALFIVMAVILLFASFLLDTYLKRKEANNITFLFLAILVVSLALFLVYKIFKTCPTIKITESDIYINKASYKLSYIKSIKFADKHFHPLFRDYLEGAKIVFKNNRAVCIYDDFYSNAADLKVFLDYKLNNKIIYTVEEKSGEINNQDLAFDSYKGNPFFSLRNISSLMIIAVMFKVIIVKSLSWSDLILFIFLSCHTVILIYFNYYFEMNDDYIVIKNHILFWKKTAYSTKDIREIVLRHGGSQRGKPNSLKIILTDYKVKSYYATSINEKTWLKFAKDIKKLKIKIR</sequence>
<keyword evidence="1" id="KW-0472">Membrane</keyword>
<evidence type="ECO:0000256" key="1">
    <source>
        <dbReference type="SAM" id="Phobius"/>
    </source>
</evidence>
<feature type="transmembrane region" description="Helical" evidence="1">
    <location>
        <begin position="178"/>
        <end position="196"/>
    </location>
</feature>
<keyword evidence="1" id="KW-1133">Transmembrane helix</keyword>
<protein>
    <submittedName>
        <fullName evidence="2">Uncharacterized protein</fullName>
    </submittedName>
</protein>
<dbReference type="EMBL" id="JUIW01000007">
    <property type="protein sequence ID" value="RYJ42506.1"/>
    <property type="molecule type" value="Genomic_DNA"/>
</dbReference>
<feature type="transmembrane region" description="Helical" evidence="1">
    <location>
        <begin position="202"/>
        <end position="221"/>
    </location>
</feature>
<evidence type="ECO:0000313" key="2">
    <source>
        <dbReference type="EMBL" id="RYJ42506.1"/>
    </source>
</evidence>
<comment type="caution">
    <text evidence="2">The sequence shown here is derived from an EMBL/GenBank/DDBJ whole genome shotgun (WGS) entry which is preliminary data.</text>
</comment>